<evidence type="ECO:0000313" key="2">
    <source>
        <dbReference type="EMBL" id="KRM33334.1"/>
    </source>
</evidence>
<feature type="transmembrane region" description="Helical" evidence="1">
    <location>
        <begin position="254"/>
        <end position="276"/>
    </location>
</feature>
<feature type="transmembrane region" description="Helical" evidence="1">
    <location>
        <begin position="282"/>
        <end position="302"/>
    </location>
</feature>
<organism evidence="2 3">
    <name type="scientific">Agrilactobacillus composti DSM 18527 = JCM 14202</name>
    <dbReference type="NCBI Taxonomy" id="1423734"/>
    <lineage>
        <taxon>Bacteria</taxon>
        <taxon>Bacillati</taxon>
        <taxon>Bacillota</taxon>
        <taxon>Bacilli</taxon>
        <taxon>Lactobacillales</taxon>
        <taxon>Lactobacillaceae</taxon>
        <taxon>Agrilactobacillus</taxon>
    </lineage>
</organism>
<keyword evidence="1" id="KW-1133">Transmembrane helix</keyword>
<dbReference type="EMBL" id="AZGA01000054">
    <property type="protein sequence ID" value="KRM33334.1"/>
    <property type="molecule type" value="Genomic_DNA"/>
</dbReference>
<feature type="transmembrane region" description="Helical" evidence="1">
    <location>
        <begin position="377"/>
        <end position="398"/>
    </location>
</feature>
<feature type="transmembrane region" description="Helical" evidence="1">
    <location>
        <begin position="159"/>
        <end position="176"/>
    </location>
</feature>
<evidence type="ECO:0000313" key="3">
    <source>
        <dbReference type="Proteomes" id="UP000051236"/>
    </source>
</evidence>
<comment type="caution">
    <text evidence="2">The sequence shown here is derived from an EMBL/GenBank/DDBJ whole genome shotgun (WGS) entry which is preliminary data.</text>
</comment>
<feature type="transmembrane region" description="Helical" evidence="1">
    <location>
        <begin position="73"/>
        <end position="93"/>
    </location>
</feature>
<evidence type="ECO:0000256" key="1">
    <source>
        <dbReference type="SAM" id="Phobius"/>
    </source>
</evidence>
<dbReference type="STRING" id="1423734.FC83_GL002902"/>
<dbReference type="AlphaFoldDB" id="A0A0R1Y100"/>
<evidence type="ECO:0008006" key="4">
    <source>
        <dbReference type="Google" id="ProtNLM"/>
    </source>
</evidence>
<accession>A0A0R1Y100</accession>
<feature type="transmembrane region" description="Helical" evidence="1">
    <location>
        <begin position="222"/>
        <end position="242"/>
    </location>
</feature>
<dbReference type="Proteomes" id="UP000051236">
    <property type="component" value="Unassembled WGS sequence"/>
</dbReference>
<keyword evidence="1" id="KW-0812">Transmembrane</keyword>
<sequence>MAIDPLDFHMKIRQGIVFFVAHAIQLLPLALFSAVEPADSLMLALPLLLFYAGSKTGLLLINGLGKVTNAYRLTQLALLVGTGAALGLGLTAIPIIDEIAALILGLSASVVLVAFQTVYYLERTVWHWFIGNVELLGGALYVAVMAGLMWLVARFNSRWSFLVLALFLGLALWLLHQFPNFIHQGKQPLTRAGSQSLNDLELFMWLTLLVFSLRYVRQFATQGALLLLDIVLLGFFTFLARIILRQRITIRLPWWHIVASFLNGIVGTFAMLYLLFATDPKVSWFIPVSYTAYGLGFLGGQFFRRPLQKLLKPLSDLTIQLLGFVLGSWLLVFPLTLPLGLFIIGFMGTANSILLSHAAFIAPAGDLQNRLMVKYRNVNLGSILAQFLMLLLIGIVSLKRQGHFLALLARVNQGQTAGLTHGVVLTMGWLMASFITLGAIAVMVLADKVNEQPLYVKK</sequence>
<dbReference type="RefSeq" id="WP_057002639.1">
    <property type="nucleotide sequence ID" value="NZ_AZGA01000054.1"/>
</dbReference>
<dbReference type="PATRIC" id="fig|1423734.3.peg.2951"/>
<reference evidence="2 3" key="1">
    <citation type="journal article" date="2015" name="Genome Announc.">
        <title>Expanding the biotechnology potential of lactobacilli through comparative genomics of 213 strains and associated genera.</title>
        <authorList>
            <person name="Sun Z."/>
            <person name="Harris H.M."/>
            <person name="McCann A."/>
            <person name="Guo C."/>
            <person name="Argimon S."/>
            <person name="Zhang W."/>
            <person name="Yang X."/>
            <person name="Jeffery I.B."/>
            <person name="Cooney J.C."/>
            <person name="Kagawa T.F."/>
            <person name="Liu W."/>
            <person name="Song Y."/>
            <person name="Salvetti E."/>
            <person name="Wrobel A."/>
            <person name="Rasinkangas P."/>
            <person name="Parkhill J."/>
            <person name="Rea M.C."/>
            <person name="O'Sullivan O."/>
            <person name="Ritari J."/>
            <person name="Douillard F.P."/>
            <person name="Paul Ross R."/>
            <person name="Yang R."/>
            <person name="Briner A.E."/>
            <person name="Felis G.E."/>
            <person name="de Vos W.M."/>
            <person name="Barrangou R."/>
            <person name="Klaenhammer T.R."/>
            <person name="Caufield P.W."/>
            <person name="Cui Y."/>
            <person name="Zhang H."/>
            <person name="O'Toole P.W."/>
        </authorList>
    </citation>
    <scope>NUCLEOTIDE SEQUENCE [LARGE SCALE GENOMIC DNA]</scope>
    <source>
        <strain evidence="2 3">DSM 18527</strain>
    </source>
</reference>
<name>A0A0R1Y100_9LACO</name>
<feature type="transmembrane region" description="Helical" evidence="1">
    <location>
        <begin position="41"/>
        <end position="61"/>
    </location>
</feature>
<keyword evidence="1" id="KW-0472">Membrane</keyword>
<gene>
    <name evidence="2" type="ORF">FC83_GL002902</name>
</gene>
<keyword evidence="3" id="KW-1185">Reference proteome</keyword>
<protein>
    <recommendedName>
        <fullName evidence="4">MFS transporter</fullName>
    </recommendedName>
</protein>
<feature type="transmembrane region" description="Helical" evidence="1">
    <location>
        <begin position="99"/>
        <end position="121"/>
    </location>
</feature>
<proteinExistence type="predicted"/>
<dbReference type="eggNOG" id="ENOG50309HU">
    <property type="taxonomic scope" value="Bacteria"/>
</dbReference>
<feature type="transmembrane region" description="Helical" evidence="1">
    <location>
        <begin position="133"/>
        <end position="153"/>
    </location>
</feature>
<feature type="transmembrane region" description="Helical" evidence="1">
    <location>
        <begin position="418"/>
        <end position="445"/>
    </location>
</feature>
<feature type="transmembrane region" description="Helical" evidence="1">
    <location>
        <begin position="16"/>
        <end position="35"/>
    </location>
</feature>